<evidence type="ECO:0000313" key="9">
    <source>
        <dbReference type="Proteomes" id="UP001440599"/>
    </source>
</evidence>
<gene>
    <name evidence="8" type="ORF">WMO45_06875</name>
</gene>
<name>A0ABV1ENR8_9FIRM</name>
<evidence type="ECO:0000256" key="5">
    <source>
        <dbReference type="ARBA" id="ARBA00023004"/>
    </source>
</evidence>
<comment type="caution">
    <text evidence="8">The sequence shown here is derived from an EMBL/GenBank/DDBJ whole genome shotgun (WGS) entry which is preliminary data.</text>
</comment>
<evidence type="ECO:0000256" key="4">
    <source>
        <dbReference type="ARBA" id="ARBA00022723"/>
    </source>
</evidence>
<dbReference type="Proteomes" id="UP001440599">
    <property type="component" value="Unassembled WGS sequence"/>
</dbReference>
<evidence type="ECO:0000256" key="2">
    <source>
        <dbReference type="ARBA" id="ARBA00013529"/>
    </source>
</evidence>
<dbReference type="InterPro" id="IPR017900">
    <property type="entry name" value="4Fe4S_Fe_S_CS"/>
</dbReference>
<dbReference type="PANTHER" id="PTHR24960:SF76">
    <property type="entry name" value="4FE-4S FERREDOXIN-TYPE DOMAIN-CONTAINING PROTEIN"/>
    <property type="match status" value="1"/>
</dbReference>
<dbReference type="PROSITE" id="PS00198">
    <property type="entry name" value="4FE4S_FER_1"/>
    <property type="match status" value="2"/>
</dbReference>
<feature type="domain" description="4Fe-4S ferredoxin-type" evidence="7">
    <location>
        <begin position="319"/>
        <end position="348"/>
    </location>
</feature>
<dbReference type="PANTHER" id="PTHR24960">
    <property type="entry name" value="PHOTOSYSTEM I IRON-SULFUR CENTER-RELATED"/>
    <property type="match status" value="1"/>
</dbReference>
<dbReference type="Pfam" id="PF12838">
    <property type="entry name" value="Fer4_7"/>
    <property type="match status" value="1"/>
</dbReference>
<accession>A0ABV1ENR8</accession>
<keyword evidence="3" id="KW-0004">4Fe-4S</keyword>
<feature type="domain" description="4Fe-4S ferredoxin-type" evidence="7">
    <location>
        <begin position="350"/>
        <end position="379"/>
    </location>
</feature>
<dbReference type="Pfam" id="PF04015">
    <property type="entry name" value="DUF362"/>
    <property type="match status" value="1"/>
</dbReference>
<evidence type="ECO:0000256" key="1">
    <source>
        <dbReference type="ARBA" id="ARBA00003532"/>
    </source>
</evidence>
<evidence type="ECO:0000313" key="8">
    <source>
        <dbReference type="EMBL" id="MEQ2456241.1"/>
    </source>
</evidence>
<sequence>MQSNQVYAIPCPDYSQAEDCLREVVARMGGMEHFVHPGQRVLLKANLLRPAPPETAVCTHPAVVEAVAKLVREAGGTAVITDSPGGALQKESVLRHLYEKTGMTQAAARSGAELSYDTTIRAVSLPDGHVLRQAEIIAPVADADVVFDLCKLKTHVFMSMTGAVKNLFGVIPGLTKVGFHATHPDQQQFADILLDLAGYVAPRLCVMDAVLAMEGEGPGASGTPRPVGLLLVSENPLALDVVAAEIIGLPRSSNPLLLAAQRRGLSPSRIEDVELVGPPLEQLRIPDYRFPANVRRELLDILGPLSRPAARLCKALFSRTPSVDPQRCVGCGICQRSCPGKAISMDAPGARARIDPKACIHCYCCHELCPHKAVELHRTILGRLFSR</sequence>
<protein>
    <recommendedName>
        <fullName evidence="2">Ferredoxin</fullName>
    </recommendedName>
</protein>
<dbReference type="SUPFAM" id="SSF54862">
    <property type="entry name" value="4Fe-4S ferredoxins"/>
    <property type="match status" value="1"/>
</dbReference>
<dbReference type="InterPro" id="IPR050157">
    <property type="entry name" value="PSI_iron-sulfur_center"/>
</dbReference>
<organism evidence="8 9">
    <name type="scientific">Flavonifractor hominis</name>
    <dbReference type="NCBI Taxonomy" id="3133178"/>
    <lineage>
        <taxon>Bacteria</taxon>
        <taxon>Bacillati</taxon>
        <taxon>Bacillota</taxon>
        <taxon>Clostridia</taxon>
        <taxon>Eubacteriales</taxon>
        <taxon>Oscillospiraceae</taxon>
        <taxon>Flavonifractor</taxon>
    </lineage>
</organism>
<keyword evidence="9" id="KW-1185">Reference proteome</keyword>
<proteinExistence type="predicted"/>
<evidence type="ECO:0000256" key="6">
    <source>
        <dbReference type="ARBA" id="ARBA00023014"/>
    </source>
</evidence>
<evidence type="ECO:0000256" key="3">
    <source>
        <dbReference type="ARBA" id="ARBA00022485"/>
    </source>
</evidence>
<dbReference type="InterPro" id="IPR007160">
    <property type="entry name" value="DUF362"/>
</dbReference>
<comment type="function">
    <text evidence="1">Ferredoxins are iron-sulfur proteins that transfer electrons in a wide variety of metabolic reactions.</text>
</comment>
<reference evidence="8 9" key="1">
    <citation type="submission" date="2024-03" db="EMBL/GenBank/DDBJ databases">
        <title>Human intestinal bacterial collection.</title>
        <authorList>
            <person name="Pauvert C."/>
            <person name="Hitch T.C.A."/>
            <person name="Clavel T."/>
        </authorList>
    </citation>
    <scope>NUCLEOTIDE SEQUENCE [LARGE SCALE GENOMIC DNA]</scope>
    <source>
        <strain evidence="8 9">CLA-AP-H34</strain>
    </source>
</reference>
<keyword evidence="5" id="KW-0408">Iron</keyword>
<dbReference type="Gene3D" id="3.30.70.20">
    <property type="match status" value="1"/>
</dbReference>
<dbReference type="InterPro" id="IPR017896">
    <property type="entry name" value="4Fe4S_Fe-S-bd"/>
</dbReference>
<dbReference type="RefSeq" id="WP_349139828.1">
    <property type="nucleotide sequence ID" value="NZ_JBBMFT010000003.1"/>
</dbReference>
<evidence type="ECO:0000259" key="7">
    <source>
        <dbReference type="PROSITE" id="PS51379"/>
    </source>
</evidence>
<dbReference type="EMBL" id="JBBMFT010000003">
    <property type="protein sequence ID" value="MEQ2456241.1"/>
    <property type="molecule type" value="Genomic_DNA"/>
</dbReference>
<dbReference type="PROSITE" id="PS51379">
    <property type="entry name" value="4FE4S_FER_2"/>
    <property type="match status" value="2"/>
</dbReference>
<keyword evidence="4" id="KW-0479">Metal-binding</keyword>
<keyword evidence="6" id="KW-0411">Iron-sulfur</keyword>